<name>A5CZX8_PELTS</name>
<keyword evidence="1" id="KW-0812">Transmembrane</keyword>
<evidence type="ECO:0000313" key="3">
    <source>
        <dbReference type="Proteomes" id="UP000006556"/>
    </source>
</evidence>
<feature type="transmembrane region" description="Helical" evidence="1">
    <location>
        <begin position="86"/>
        <end position="109"/>
    </location>
</feature>
<keyword evidence="3" id="KW-1185">Reference proteome</keyword>
<keyword evidence="1" id="KW-1133">Transmembrane helix</keyword>
<proteinExistence type="predicted"/>
<evidence type="ECO:0000256" key="1">
    <source>
        <dbReference type="SAM" id="Phobius"/>
    </source>
</evidence>
<sequence>MDKLLLDAAMREKLNKFSTTIAVVITVFTLLAFWIGVDFMRESVYKNYFNPTRHVIIDQDQDSGEILPWKDALGHVYTPEDRDVRLFPYGIMFLLLLLMGVAAGAYKILVEHYAIILLMQERAPQAYLDRMALNKEGLPTC</sequence>
<organism evidence="2 3">
    <name type="scientific">Pelotomaculum thermopropionicum (strain DSM 13744 / JCM 10971 / SI)</name>
    <dbReference type="NCBI Taxonomy" id="370438"/>
    <lineage>
        <taxon>Bacteria</taxon>
        <taxon>Bacillati</taxon>
        <taxon>Bacillota</taxon>
        <taxon>Clostridia</taxon>
        <taxon>Eubacteriales</taxon>
        <taxon>Desulfotomaculaceae</taxon>
        <taxon>Pelotomaculum</taxon>
    </lineage>
</organism>
<dbReference type="KEGG" id="pth:PTH_2260"/>
<dbReference type="STRING" id="370438.PTH_2260"/>
<protein>
    <submittedName>
        <fullName evidence="2">Uncharacterized protein</fullName>
    </submittedName>
</protein>
<gene>
    <name evidence="2" type="ordered locus">PTH_2260</name>
</gene>
<dbReference type="HOGENOM" id="CLU_153201_0_0_9"/>
<evidence type="ECO:0000313" key="2">
    <source>
        <dbReference type="EMBL" id="BAF60441.1"/>
    </source>
</evidence>
<feature type="transmembrane region" description="Helical" evidence="1">
    <location>
        <begin position="20"/>
        <end position="37"/>
    </location>
</feature>
<keyword evidence="1" id="KW-0472">Membrane</keyword>
<reference evidence="3" key="1">
    <citation type="journal article" date="2008" name="Genome Res.">
        <title>The genome of Pelotomaculum thermopropionicum reveals niche-associated evolution in anaerobic microbiota.</title>
        <authorList>
            <person name="Kosaka T."/>
            <person name="Kato S."/>
            <person name="Shimoyama T."/>
            <person name="Ishii S."/>
            <person name="Abe T."/>
            <person name="Watanabe K."/>
        </authorList>
    </citation>
    <scope>NUCLEOTIDE SEQUENCE [LARGE SCALE GENOMIC DNA]</scope>
    <source>
        <strain evidence="3">DSM 13744 / JCM 10971 / SI</strain>
    </source>
</reference>
<dbReference type="Proteomes" id="UP000006556">
    <property type="component" value="Chromosome"/>
</dbReference>
<dbReference type="AlphaFoldDB" id="A5CZX8"/>
<dbReference type="EMBL" id="AP009389">
    <property type="protein sequence ID" value="BAF60441.1"/>
    <property type="molecule type" value="Genomic_DNA"/>
</dbReference>
<dbReference type="eggNOG" id="ENOG50332Q7">
    <property type="taxonomic scope" value="Bacteria"/>
</dbReference>
<accession>A5CZX8</accession>